<dbReference type="Gene3D" id="1.50.10.10">
    <property type="match status" value="1"/>
</dbReference>
<evidence type="ECO:0000256" key="4">
    <source>
        <dbReference type="ARBA" id="ARBA00023295"/>
    </source>
</evidence>
<dbReference type="GO" id="GO:0004553">
    <property type="term" value="F:hydrolase activity, hydrolyzing O-glycosyl compounds"/>
    <property type="evidence" value="ECO:0007669"/>
    <property type="project" value="InterPro"/>
</dbReference>
<dbReference type="Gene3D" id="2.60.40.10">
    <property type="entry name" value="Immunoglobulins"/>
    <property type="match status" value="3"/>
</dbReference>
<dbReference type="SUPFAM" id="SSF49363">
    <property type="entry name" value="Purple acid phosphatase, N-terminal domain"/>
    <property type="match status" value="1"/>
</dbReference>
<dbReference type="PRINTS" id="PR00735">
    <property type="entry name" value="GLHYDRLASE8"/>
</dbReference>
<feature type="region of interest" description="Disordered" evidence="7">
    <location>
        <begin position="873"/>
        <end position="900"/>
    </location>
</feature>
<dbReference type="Pfam" id="PF00149">
    <property type="entry name" value="Metallophos"/>
    <property type="match status" value="1"/>
</dbReference>
<dbReference type="GO" id="GO:0000272">
    <property type="term" value="P:polysaccharide catabolic process"/>
    <property type="evidence" value="ECO:0007669"/>
    <property type="project" value="UniProtKB-KW"/>
</dbReference>
<dbReference type="InterPro" id="IPR004843">
    <property type="entry name" value="Calcineurin-like_PHP"/>
</dbReference>
<dbReference type="Gene3D" id="2.60.40.380">
    <property type="entry name" value="Purple acid phosphatase-like, N-terminal"/>
    <property type="match status" value="1"/>
</dbReference>
<evidence type="ECO:0000256" key="8">
    <source>
        <dbReference type="SAM" id="SignalP"/>
    </source>
</evidence>
<proteinExistence type="inferred from homology"/>
<evidence type="ECO:0000313" key="11">
    <source>
        <dbReference type="Proteomes" id="UP000637643"/>
    </source>
</evidence>
<keyword evidence="4 6" id="KW-0326">Glycosidase</keyword>
<dbReference type="SUPFAM" id="SSF49265">
    <property type="entry name" value="Fibronectin type III"/>
    <property type="match status" value="2"/>
</dbReference>
<keyword evidence="11" id="KW-1185">Reference proteome</keyword>
<dbReference type="PANTHER" id="PTHR45867">
    <property type="entry name" value="PURPLE ACID PHOSPHATASE"/>
    <property type="match status" value="1"/>
</dbReference>
<dbReference type="EMBL" id="BMKR01000018">
    <property type="protein sequence ID" value="GGF91726.1"/>
    <property type="molecule type" value="Genomic_DNA"/>
</dbReference>
<organism evidence="10 11">
    <name type="scientific">Paenibacillus albidus</name>
    <dbReference type="NCBI Taxonomy" id="2041023"/>
    <lineage>
        <taxon>Bacteria</taxon>
        <taxon>Bacillati</taxon>
        <taxon>Bacillota</taxon>
        <taxon>Bacilli</taxon>
        <taxon>Bacillales</taxon>
        <taxon>Paenibacillaceae</taxon>
        <taxon>Paenibacillus</taxon>
    </lineage>
</organism>
<evidence type="ECO:0000259" key="9">
    <source>
        <dbReference type="PROSITE" id="PS50853"/>
    </source>
</evidence>
<dbReference type="Pfam" id="PF00041">
    <property type="entry name" value="fn3"/>
    <property type="match status" value="3"/>
</dbReference>
<dbReference type="SUPFAM" id="SSF48208">
    <property type="entry name" value="Six-hairpin glycosidases"/>
    <property type="match status" value="1"/>
</dbReference>
<dbReference type="Gene3D" id="3.60.21.10">
    <property type="match status" value="1"/>
</dbReference>
<keyword evidence="6" id="KW-0119">Carbohydrate metabolism</keyword>
<dbReference type="PROSITE" id="PS00812">
    <property type="entry name" value="GLYCOSYL_HYDROL_F8"/>
    <property type="match status" value="1"/>
</dbReference>
<reference evidence="10" key="2">
    <citation type="submission" date="2020-09" db="EMBL/GenBank/DDBJ databases">
        <authorList>
            <person name="Sun Q."/>
            <person name="Zhou Y."/>
        </authorList>
    </citation>
    <scope>NUCLEOTIDE SEQUENCE</scope>
    <source>
        <strain evidence="10">CGMCC 1.16134</strain>
    </source>
</reference>
<evidence type="ECO:0000256" key="6">
    <source>
        <dbReference type="RuleBase" id="RU361167"/>
    </source>
</evidence>
<dbReference type="Proteomes" id="UP000637643">
    <property type="component" value="Unassembled WGS sequence"/>
</dbReference>
<keyword evidence="2 8" id="KW-0732">Signal</keyword>
<dbReference type="InterPro" id="IPR008928">
    <property type="entry name" value="6-hairpin_glycosidase_sf"/>
</dbReference>
<dbReference type="Pfam" id="PF13205">
    <property type="entry name" value="Big_5"/>
    <property type="match status" value="1"/>
</dbReference>
<dbReference type="PROSITE" id="PS50853">
    <property type="entry name" value="FN3"/>
    <property type="match status" value="3"/>
</dbReference>
<dbReference type="InterPro" id="IPR012341">
    <property type="entry name" value="6hp_glycosidase-like_sf"/>
</dbReference>
<dbReference type="InterPro" id="IPR013783">
    <property type="entry name" value="Ig-like_fold"/>
</dbReference>
<evidence type="ECO:0000256" key="7">
    <source>
        <dbReference type="SAM" id="MobiDB-lite"/>
    </source>
</evidence>
<keyword evidence="3 6" id="KW-0378">Hydrolase</keyword>
<feature type="domain" description="Fibronectin type-III" evidence="9">
    <location>
        <begin position="790"/>
        <end position="888"/>
    </location>
</feature>
<feature type="chain" id="PRO_5039402033" description="Glucanase" evidence="8">
    <location>
        <begin position="31"/>
        <end position="1485"/>
    </location>
</feature>
<accession>A0A917CN46</accession>
<evidence type="ECO:0000256" key="1">
    <source>
        <dbReference type="ARBA" id="ARBA00009209"/>
    </source>
</evidence>
<dbReference type="InterPro" id="IPR003961">
    <property type="entry name" value="FN3_dom"/>
</dbReference>
<comment type="caution">
    <text evidence="10">The sequence shown here is derived from an EMBL/GenBank/DDBJ whole genome shotgun (WGS) entry which is preliminary data.</text>
</comment>
<evidence type="ECO:0000256" key="2">
    <source>
        <dbReference type="ARBA" id="ARBA00022729"/>
    </source>
</evidence>
<dbReference type="RefSeq" id="WP_229696250.1">
    <property type="nucleotide sequence ID" value="NZ_BMKR01000018.1"/>
</dbReference>
<feature type="active site" description="Nucleophile" evidence="5">
    <location>
        <position position="1132"/>
    </location>
</feature>
<dbReference type="InterPro" id="IPR015914">
    <property type="entry name" value="PAPs_N"/>
</dbReference>
<dbReference type="SMART" id="SM00060">
    <property type="entry name" value="FN3"/>
    <property type="match status" value="4"/>
</dbReference>
<evidence type="ECO:0000313" key="10">
    <source>
        <dbReference type="EMBL" id="GGF91726.1"/>
    </source>
</evidence>
<gene>
    <name evidence="10" type="ORF">GCM10010912_40860</name>
</gene>
<dbReference type="Pfam" id="PF01270">
    <property type="entry name" value="Glyco_hydro_8"/>
    <property type="match status" value="1"/>
</dbReference>
<dbReference type="InterPro" id="IPR029052">
    <property type="entry name" value="Metallo-depent_PP-like"/>
</dbReference>
<dbReference type="CDD" id="cd00063">
    <property type="entry name" value="FN3"/>
    <property type="match status" value="3"/>
</dbReference>
<name>A0A917CN46_9BACL</name>
<feature type="domain" description="Fibronectin type-III" evidence="9">
    <location>
        <begin position="891"/>
        <end position="978"/>
    </location>
</feature>
<dbReference type="EC" id="3.2.1.-" evidence="6"/>
<evidence type="ECO:0000256" key="3">
    <source>
        <dbReference type="ARBA" id="ARBA00022801"/>
    </source>
</evidence>
<dbReference type="InterPro" id="IPR002037">
    <property type="entry name" value="Glyco_hydro_8"/>
</dbReference>
<dbReference type="InterPro" id="IPR008963">
    <property type="entry name" value="Purple_acid_Pase-like_N"/>
</dbReference>
<dbReference type="InterPro" id="IPR036116">
    <property type="entry name" value="FN3_sf"/>
</dbReference>
<dbReference type="InterPro" id="IPR032812">
    <property type="entry name" value="SbsA_Ig"/>
</dbReference>
<sequence>MRIKKKRGSNPKRMFLVFLALLLIPWSFPADSQAGSMTGKPGQNSVEPMEAAEAVIAEWVFKNKGEDGVHPATGGQYLSSSFLQQIGGSFENFDSKAKDISYQGWDKGEGKKYWLATISTSAYKNIRLSSEQSSSGSGPNDFKVQVSTDRTVWTDAPGGTIQMNTVSSYSCPGQSCKLNKVSLPNAEDKELLYIRWLVNSNKATNSKDNPKGIGEGGSSKIRNIRVTGDLIPGQTPIPPAIDLSHSPGDGAEKVTVTVPVEVKFNKPVILKDKQAITIRDDQNQPVANLTAEVINQTALRIGHGGLGHGKLYRVTIPKTALQGKDGAPLIRNVEWSFTTQASASQPKLINMTLNGDTKTSMAFAWYTDSSAETKVQIAETTGRTGNEFPNEGVLEFTGSSEEISTYMTKSDRSTGKKKKFFSHKAAANGLKPGTEYVFRVGDGSAWSSTGSFKTDTAASQPYRFIVGSDSQASSKSGFEPWADTFRKAYEHIGNPKFLINAGDLVDNGDLEEQWQWMLGLAQEYLMKVPFVPVLGGHEVSDWDGDETTPNNNFYNHFNLPRKVVDATHDGSVYSFEYGDALYMVYNSQFDGKLNEDGSVNWDDDQHEQFWNQIAWMRNTVAKSDKKWKFVTFHKAPYASGDNSAQWEGDRVKFYRKHLIPVFDELGIDMVFEAHDHMYMRSFQMYGDKVIDPKKLEKDEAGNVVNPQGTVYLMSNAFGNKFYFKNEPYDDFFAAVNKQPEKKMFTDVSVSDQILKFDAYTAAVEDEGKTGYGKNGLKVYDHYGIKRTDTKPAPVEEFKVKLQGTKATLTWKMPSSSQEQIRGFRIYEKDDKISKHWSLYVPMKTGTSQYSAVIDHLNPEIQYNLVIKSVGRRDNSSPITVSTSDHPEGNEPPSAPEGLAGKGISPFQIDLTWRAPSGKAPDRYHVYRNGTQLGSTKEITYIDTGLKPDTEYLYQVKAVNMGGTESLPTKDIRLKTMPSSQGAAPYKPFPQHTAYASGSIKPDHLDQAHLDATVTRLYDEWKQKYLKKKPYLQPAEPDQFYVWYADGDWFKEEYDEELKVKYQSMTVSEAHGYGMLITAYMAGHDPTAKASFDGLYRYFRAHPSKINPELMAWKQGDTGKAVVNVGGADSATDGDMDIAYALLLADRQWGSGDEINYLAEAKKVIGAIMSSDVNHSEWTLKLADWVSDNDAKYGSGTRPSDFMLQHMRDFRNVSGDANWDRVIDKTYSVSEGMYKKFSPKAGLLPDFVVKKHGSYAPADATFLESETDGDFSYNSSRIPWRIGTDALMTGEPRAKAQLNQMTSWIRQVSGNDPSRIYGGYKLDGSKPLVDYTDIAFSSPMMVSAMINPANQDWLNRLWDHNASSSTKDDVYFGNTLRLLSMIVVSGNWWSPTLADTEAPVQPTIEQATAVTGTSVELKWTPSFDNAGISEYKVYRNNSVIGTTETTDFKDNGLTPETAYHYFIVAYDTSGNMSNISNVRIVSTKKQ</sequence>
<dbReference type="Pfam" id="PF16656">
    <property type="entry name" value="Pur_ac_phosph_N"/>
    <property type="match status" value="1"/>
</dbReference>
<protein>
    <recommendedName>
        <fullName evidence="6">Glucanase</fullName>
        <ecNumber evidence="6">3.2.1.-</ecNumber>
    </recommendedName>
</protein>
<dbReference type="InterPro" id="IPR019834">
    <property type="entry name" value="Glyco_hydro_8_CS"/>
</dbReference>
<dbReference type="GO" id="GO:0003993">
    <property type="term" value="F:acid phosphatase activity"/>
    <property type="evidence" value="ECO:0007669"/>
    <property type="project" value="InterPro"/>
</dbReference>
<keyword evidence="6" id="KW-0624">Polysaccharide degradation</keyword>
<evidence type="ECO:0000256" key="5">
    <source>
        <dbReference type="PROSITE-ProRule" id="PRU10058"/>
    </source>
</evidence>
<feature type="signal peptide" evidence="8">
    <location>
        <begin position="1"/>
        <end position="30"/>
    </location>
</feature>
<dbReference type="PANTHER" id="PTHR45867:SF3">
    <property type="entry name" value="ACID PHOSPHATASE TYPE 7"/>
    <property type="match status" value="1"/>
</dbReference>
<comment type="similarity">
    <text evidence="1 6">Belongs to the glycosyl hydrolase 8 (cellulase D) family.</text>
</comment>
<dbReference type="SUPFAM" id="SSF56300">
    <property type="entry name" value="Metallo-dependent phosphatases"/>
    <property type="match status" value="1"/>
</dbReference>
<feature type="domain" description="Fibronectin type-III" evidence="9">
    <location>
        <begin position="1397"/>
        <end position="1485"/>
    </location>
</feature>
<dbReference type="GO" id="GO:0046872">
    <property type="term" value="F:metal ion binding"/>
    <property type="evidence" value="ECO:0007669"/>
    <property type="project" value="InterPro"/>
</dbReference>
<reference evidence="10" key="1">
    <citation type="journal article" date="2014" name="Int. J. Syst. Evol. Microbiol.">
        <title>Complete genome sequence of Corynebacterium casei LMG S-19264T (=DSM 44701T), isolated from a smear-ripened cheese.</title>
        <authorList>
            <consortium name="US DOE Joint Genome Institute (JGI-PGF)"/>
            <person name="Walter F."/>
            <person name="Albersmeier A."/>
            <person name="Kalinowski J."/>
            <person name="Ruckert C."/>
        </authorList>
    </citation>
    <scope>NUCLEOTIDE SEQUENCE</scope>
    <source>
        <strain evidence="10">CGMCC 1.16134</strain>
    </source>
</reference>